<proteinExistence type="predicted"/>
<keyword evidence="2" id="KW-1185">Reference proteome</keyword>
<evidence type="ECO:0000313" key="2">
    <source>
        <dbReference type="Proteomes" id="UP000033699"/>
    </source>
</evidence>
<dbReference type="Proteomes" id="UP000033699">
    <property type="component" value="Unassembled WGS sequence"/>
</dbReference>
<reference evidence="1 2" key="1">
    <citation type="submission" date="2015-02" db="EMBL/GenBank/DDBJ databases">
        <authorList>
            <person name="Ju K.-S."/>
            <person name="Doroghazi J.R."/>
            <person name="Metcalf W."/>
        </authorList>
    </citation>
    <scope>NUCLEOTIDE SEQUENCE [LARGE SCALE GENOMIC DNA]</scope>
    <source>
        <strain evidence="1 2">ATCC 31215</strain>
    </source>
</reference>
<organism evidence="1 2">
    <name type="scientific">Streptomyces rubellomurinus (strain ATCC 31215)</name>
    <dbReference type="NCBI Taxonomy" id="359131"/>
    <lineage>
        <taxon>Bacteria</taxon>
        <taxon>Bacillati</taxon>
        <taxon>Actinomycetota</taxon>
        <taxon>Actinomycetes</taxon>
        <taxon>Kitasatosporales</taxon>
        <taxon>Streptomycetaceae</taxon>
        <taxon>Streptomyces</taxon>
    </lineage>
</organism>
<comment type="caution">
    <text evidence="1">The sequence shown here is derived from an EMBL/GenBank/DDBJ whole genome shotgun (WGS) entry which is preliminary data.</text>
</comment>
<accession>A0A0F2TE04</accession>
<dbReference type="EMBL" id="JZKH01000055">
    <property type="protein sequence ID" value="KJS59932.1"/>
    <property type="molecule type" value="Genomic_DNA"/>
</dbReference>
<gene>
    <name evidence="1" type="ORF">VM95_24120</name>
</gene>
<dbReference type="PATRIC" id="fig|359131.3.peg.5840"/>
<evidence type="ECO:0000313" key="1">
    <source>
        <dbReference type="EMBL" id="KJS59932.1"/>
    </source>
</evidence>
<protein>
    <submittedName>
        <fullName evidence="1">Uncharacterized protein</fullName>
    </submittedName>
</protein>
<sequence length="59" mass="6666">MVASEGYSRRLLDDWRSGDQQRLDAVGAQSRAYAEGWRWLGEAAPEKVGRLRSLEDNEG</sequence>
<name>A0A0F2TE04_STRR3</name>
<dbReference type="AlphaFoldDB" id="A0A0F2TE04"/>